<evidence type="ECO:0000256" key="1">
    <source>
        <dbReference type="ARBA" id="ARBA00022574"/>
    </source>
</evidence>
<dbReference type="Pfam" id="PF11816">
    <property type="entry name" value="DUF3337"/>
    <property type="match status" value="1"/>
</dbReference>
<accession>A0A9W6Z4E6</accession>
<sequence length="578" mass="64413">MTLSSPPMGGFDLNGFDDLDTPEPDEKLETYFAGINGGPNGEFVLNDYDDESSNDGNDQNNFTNAGGRKLEILYSKVPENLLTLVPFNLEAKENIKGSNGLIKARLLNNRRHVAVLDQSGSIYVMDIVSCKVIQKLPKHVNNPHSAHIGDDFEALTNSLQTEETLPVWCTVQTKAGRLFVTLQESNFTACAVFGDDLKEYYPEMNSDQISDTKRYFLGKIILQSLLERFIKAELNPDRIKFHKSASTLMKMTSVSSNASSGGRFSKDKLTSLASINDSYGERKDSDNSNNNDSSGKDKENSGGKTKRKLFGRSKTISRHSGDKDKDQSQNKHNKNNNANNNSLAGAAGIGSGFENLPEDQAIERFKSVSELLYWTSQDPTNRFRTCLSAHDGLPGQEPEEFTPFLKLDDHIQFTLNENMHSYGSVTKTLYLCRLGSMDNATPGSATGLRKVKDEMSTLDQVEQSLPLWSVKSVLMDKYTMKESHKIGFALIPDNSTFAELTDIKSTRLNGYEFLRISKLLDHVKGRLPQNQKSLPLELICKGHGVVDEKVTLATVKARLWKSSSDIEFFYRVKEGYVA</sequence>
<gene>
    <name evidence="4" type="ORF">Amon01_000807200</name>
</gene>
<dbReference type="GO" id="GO:0000724">
    <property type="term" value="P:double-strand break repair via homologous recombination"/>
    <property type="evidence" value="ECO:0007669"/>
    <property type="project" value="TreeGrafter"/>
</dbReference>
<evidence type="ECO:0000313" key="4">
    <source>
        <dbReference type="EMBL" id="GMG56003.1"/>
    </source>
</evidence>
<dbReference type="GO" id="GO:0043130">
    <property type="term" value="F:ubiquitin binding"/>
    <property type="evidence" value="ECO:0007669"/>
    <property type="project" value="TreeGrafter"/>
</dbReference>
<dbReference type="Proteomes" id="UP001165063">
    <property type="component" value="Unassembled WGS sequence"/>
</dbReference>
<keyword evidence="2" id="KW-0677">Repeat</keyword>
<evidence type="ECO:0000256" key="3">
    <source>
        <dbReference type="SAM" id="MobiDB-lite"/>
    </source>
</evidence>
<dbReference type="InterPro" id="IPR051246">
    <property type="entry name" value="WDR48"/>
</dbReference>
<evidence type="ECO:0000313" key="5">
    <source>
        <dbReference type="Proteomes" id="UP001165063"/>
    </source>
</evidence>
<feature type="region of interest" description="Disordered" evidence="3">
    <location>
        <begin position="278"/>
        <end position="345"/>
    </location>
</feature>
<organism evidence="4 5">
    <name type="scientific">Ambrosiozyma monospora</name>
    <name type="common">Yeast</name>
    <name type="synonym">Endomycopsis monosporus</name>
    <dbReference type="NCBI Taxonomy" id="43982"/>
    <lineage>
        <taxon>Eukaryota</taxon>
        <taxon>Fungi</taxon>
        <taxon>Dikarya</taxon>
        <taxon>Ascomycota</taxon>
        <taxon>Saccharomycotina</taxon>
        <taxon>Pichiomycetes</taxon>
        <taxon>Pichiales</taxon>
        <taxon>Pichiaceae</taxon>
        <taxon>Ambrosiozyma</taxon>
    </lineage>
</organism>
<feature type="region of interest" description="Disordered" evidence="3">
    <location>
        <begin position="1"/>
        <end position="23"/>
    </location>
</feature>
<feature type="compositionally biased region" description="Basic and acidic residues" evidence="3">
    <location>
        <begin position="319"/>
        <end position="329"/>
    </location>
</feature>
<protein>
    <submittedName>
        <fullName evidence="4">Unnamed protein product</fullName>
    </submittedName>
</protein>
<evidence type="ECO:0000256" key="2">
    <source>
        <dbReference type="ARBA" id="ARBA00022737"/>
    </source>
</evidence>
<dbReference type="InterPro" id="IPR021772">
    <property type="entry name" value="WDR48/Bun107"/>
</dbReference>
<feature type="compositionally biased region" description="Basic residues" evidence="3">
    <location>
        <begin position="304"/>
        <end position="317"/>
    </location>
</feature>
<reference evidence="4" key="1">
    <citation type="submission" date="2023-04" db="EMBL/GenBank/DDBJ databases">
        <title>Ambrosiozyma monospora NBRC 1965.</title>
        <authorList>
            <person name="Ichikawa N."/>
            <person name="Sato H."/>
            <person name="Tonouchi N."/>
        </authorList>
    </citation>
    <scope>NUCLEOTIDE SEQUENCE</scope>
    <source>
        <strain evidence="4">NBRC 1965</strain>
    </source>
</reference>
<dbReference type="PANTHER" id="PTHR19862">
    <property type="entry name" value="WD REPEAT-CONTAINING PROTEIN 48"/>
    <property type="match status" value="1"/>
</dbReference>
<name>A0A9W6Z4E6_AMBMO</name>
<dbReference type="OrthoDB" id="2421129at2759"/>
<proteinExistence type="predicted"/>
<keyword evidence="5" id="KW-1185">Reference proteome</keyword>
<comment type="caution">
    <text evidence="4">The sequence shown here is derived from an EMBL/GenBank/DDBJ whole genome shotgun (WGS) entry which is preliminary data.</text>
</comment>
<feature type="compositionally biased region" description="Low complexity" evidence="3">
    <location>
        <begin position="335"/>
        <end position="345"/>
    </location>
</feature>
<dbReference type="AlphaFoldDB" id="A0A9W6Z4E6"/>
<dbReference type="PANTHER" id="PTHR19862:SF14">
    <property type="entry name" value="WD REPEAT-CONTAINING PROTEIN 48"/>
    <property type="match status" value="1"/>
</dbReference>
<dbReference type="EMBL" id="BSXU01006604">
    <property type="protein sequence ID" value="GMG56003.1"/>
    <property type="molecule type" value="Genomic_DNA"/>
</dbReference>
<keyword evidence="1" id="KW-0853">WD repeat</keyword>